<evidence type="ECO:0000256" key="2">
    <source>
        <dbReference type="ARBA" id="ARBA00022723"/>
    </source>
</evidence>
<feature type="domain" description="Alcohol dehydrogenase-like N-terminal" evidence="7">
    <location>
        <begin position="23"/>
        <end position="132"/>
    </location>
</feature>
<dbReference type="InterPro" id="IPR013149">
    <property type="entry name" value="ADH-like_C"/>
</dbReference>
<dbReference type="InterPro" id="IPR011032">
    <property type="entry name" value="GroES-like_sf"/>
</dbReference>
<dbReference type="PROSITE" id="PS00059">
    <property type="entry name" value="ADH_ZINC"/>
    <property type="match status" value="1"/>
</dbReference>
<comment type="similarity">
    <text evidence="5">Belongs to the zinc-containing alcohol dehydrogenase family.</text>
</comment>
<dbReference type="AlphaFoldDB" id="A0A3A4KJ61"/>
<sequence length="337" mass="34701">MKALVYEGPTRLALRDTETPAPGPGAVAVRPIAVGICGSDVHGYTGSTGRRRAGQVMGHEIVGTVTEVGAGVDLSVGDAVVVNPVLGCGRCAVCADRRSDLCEEVKVMGVDTALPGGFAECLIVPARNAIRVRQAHPACALTEPLAVGLHAARRAGVGPGARVAVIGSGMVGVATAWGALHEGAACVHVVDIDQEKLEGANRIGATGLRTAPGRPLIDVLIEAGVAKVDIVLDAVGSDDTVRSALGATRRGGVVGLVGMATPSLRLPDFTLITNQQQLVGTWCYAEQDFATAAHAVAADPDRFSWLIDRRVELAGAPRAFEELSSGYSPKFKVLVTP</sequence>
<protein>
    <submittedName>
        <fullName evidence="8">Zinc-binding alcohol dehydrogenase</fullName>
    </submittedName>
</protein>
<evidence type="ECO:0000256" key="1">
    <source>
        <dbReference type="ARBA" id="ARBA00001947"/>
    </source>
</evidence>
<evidence type="ECO:0000259" key="7">
    <source>
        <dbReference type="Pfam" id="PF08240"/>
    </source>
</evidence>
<keyword evidence="3 5" id="KW-0862">Zinc</keyword>
<dbReference type="GO" id="GO:0016491">
    <property type="term" value="F:oxidoreductase activity"/>
    <property type="evidence" value="ECO:0007669"/>
    <property type="project" value="UniProtKB-KW"/>
</dbReference>
<dbReference type="Gene3D" id="3.90.180.10">
    <property type="entry name" value="Medium-chain alcohol dehydrogenases, catalytic domain"/>
    <property type="match status" value="1"/>
</dbReference>
<dbReference type="SUPFAM" id="SSF50129">
    <property type="entry name" value="GroES-like"/>
    <property type="match status" value="1"/>
</dbReference>
<dbReference type="InterPro" id="IPR050129">
    <property type="entry name" value="Zn_alcohol_dh"/>
</dbReference>
<dbReference type="PANTHER" id="PTHR43401">
    <property type="entry name" value="L-THREONINE 3-DEHYDROGENASE"/>
    <property type="match status" value="1"/>
</dbReference>
<dbReference type="Pfam" id="PF08240">
    <property type="entry name" value="ADH_N"/>
    <property type="match status" value="1"/>
</dbReference>
<dbReference type="EMBL" id="QZFU01000023">
    <property type="protein sequence ID" value="RJO73733.1"/>
    <property type="molecule type" value="Genomic_DNA"/>
</dbReference>
<dbReference type="InterPro" id="IPR036291">
    <property type="entry name" value="NAD(P)-bd_dom_sf"/>
</dbReference>
<name>A0A3A4KJ61_9NOCA</name>
<keyword evidence="4" id="KW-0560">Oxidoreductase</keyword>
<dbReference type="Proteomes" id="UP000266677">
    <property type="component" value="Unassembled WGS sequence"/>
</dbReference>
<organism evidence="8 9">
    <name type="scientific">Nocardia panacis</name>
    <dbReference type="NCBI Taxonomy" id="2340916"/>
    <lineage>
        <taxon>Bacteria</taxon>
        <taxon>Bacillati</taxon>
        <taxon>Actinomycetota</taxon>
        <taxon>Actinomycetes</taxon>
        <taxon>Mycobacteriales</taxon>
        <taxon>Nocardiaceae</taxon>
        <taxon>Nocardia</taxon>
    </lineage>
</organism>
<evidence type="ECO:0000256" key="4">
    <source>
        <dbReference type="ARBA" id="ARBA00023002"/>
    </source>
</evidence>
<keyword evidence="9" id="KW-1185">Reference proteome</keyword>
<evidence type="ECO:0000313" key="8">
    <source>
        <dbReference type="EMBL" id="RJO73733.1"/>
    </source>
</evidence>
<evidence type="ECO:0000259" key="6">
    <source>
        <dbReference type="Pfam" id="PF00107"/>
    </source>
</evidence>
<evidence type="ECO:0000313" key="9">
    <source>
        <dbReference type="Proteomes" id="UP000266677"/>
    </source>
</evidence>
<dbReference type="InterPro" id="IPR002328">
    <property type="entry name" value="ADH_Zn_CS"/>
</dbReference>
<feature type="domain" description="Alcohol dehydrogenase-like C-terminal" evidence="6">
    <location>
        <begin position="171"/>
        <end position="296"/>
    </location>
</feature>
<dbReference type="Pfam" id="PF00107">
    <property type="entry name" value="ADH_zinc_N"/>
    <property type="match status" value="1"/>
</dbReference>
<dbReference type="PANTHER" id="PTHR43401:SF2">
    <property type="entry name" value="L-THREONINE 3-DEHYDROGENASE"/>
    <property type="match status" value="1"/>
</dbReference>
<dbReference type="Gene3D" id="3.40.50.720">
    <property type="entry name" value="NAD(P)-binding Rossmann-like Domain"/>
    <property type="match status" value="1"/>
</dbReference>
<dbReference type="SUPFAM" id="SSF51735">
    <property type="entry name" value="NAD(P)-binding Rossmann-fold domains"/>
    <property type="match status" value="1"/>
</dbReference>
<dbReference type="RefSeq" id="WP_120042809.1">
    <property type="nucleotide sequence ID" value="NZ_QZFU01000023.1"/>
</dbReference>
<dbReference type="InterPro" id="IPR013154">
    <property type="entry name" value="ADH-like_N"/>
</dbReference>
<keyword evidence="2 5" id="KW-0479">Metal-binding</keyword>
<proteinExistence type="inferred from homology"/>
<dbReference type="OrthoDB" id="241504at2"/>
<reference evidence="8 9" key="1">
    <citation type="submission" date="2018-09" db="EMBL/GenBank/DDBJ databases">
        <title>YIM PH21274 draft genome.</title>
        <authorList>
            <person name="Miao C."/>
        </authorList>
    </citation>
    <scope>NUCLEOTIDE SEQUENCE [LARGE SCALE GENOMIC DNA]</scope>
    <source>
        <strain evidence="8 9">YIM PH 21724</strain>
    </source>
</reference>
<dbReference type="GO" id="GO:0008270">
    <property type="term" value="F:zinc ion binding"/>
    <property type="evidence" value="ECO:0007669"/>
    <property type="project" value="InterPro"/>
</dbReference>
<comment type="cofactor">
    <cofactor evidence="1 5">
        <name>Zn(2+)</name>
        <dbReference type="ChEBI" id="CHEBI:29105"/>
    </cofactor>
</comment>
<comment type="caution">
    <text evidence="8">The sequence shown here is derived from an EMBL/GenBank/DDBJ whole genome shotgun (WGS) entry which is preliminary data.</text>
</comment>
<accession>A0A3A4KJ61</accession>
<evidence type="ECO:0000256" key="5">
    <source>
        <dbReference type="RuleBase" id="RU361277"/>
    </source>
</evidence>
<evidence type="ECO:0000256" key="3">
    <source>
        <dbReference type="ARBA" id="ARBA00022833"/>
    </source>
</evidence>
<gene>
    <name evidence="8" type="ORF">D5S18_21455</name>
</gene>